<evidence type="ECO:0000313" key="12">
    <source>
        <dbReference type="EMBL" id="KAF8763018.1"/>
    </source>
</evidence>
<evidence type="ECO:0000259" key="8">
    <source>
        <dbReference type="Pfam" id="PF00931"/>
    </source>
</evidence>
<dbReference type="InterPro" id="IPR002182">
    <property type="entry name" value="NB-ARC"/>
</dbReference>
<dbReference type="SUPFAM" id="SSF52540">
    <property type="entry name" value="P-loop containing nucleoside triphosphate hydrolases"/>
    <property type="match status" value="1"/>
</dbReference>
<dbReference type="Pfam" id="PF23559">
    <property type="entry name" value="WHD_DRP"/>
    <property type="match status" value="1"/>
</dbReference>
<dbReference type="PRINTS" id="PR00364">
    <property type="entry name" value="DISEASERSIST"/>
</dbReference>
<dbReference type="PANTHER" id="PTHR23155">
    <property type="entry name" value="DISEASE RESISTANCE PROTEIN RP"/>
    <property type="match status" value="1"/>
</dbReference>
<feature type="domain" description="NB-ARC" evidence="8">
    <location>
        <begin position="170"/>
        <end position="324"/>
    </location>
</feature>
<dbReference type="Gene3D" id="1.10.8.430">
    <property type="entry name" value="Helical domain of apoptotic protease-activating factors"/>
    <property type="match status" value="1"/>
</dbReference>
<dbReference type="GO" id="GO:0009626">
    <property type="term" value="P:plant-type hypersensitive response"/>
    <property type="evidence" value="ECO:0007669"/>
    <property type="project" value="UniProtKB-ARBA"/>
</dbReference>
<evidence type="ECO:0000256" key="3">
    <source>
        <dbReference type="ARBA" id="ARBA00022737"/>
    </source>
</evidence>
<evidence type="ECO:0000256" key="2">
    <source>
        <dbReference type="ARBA" id="ARBA00022614"/>
    </source>
</evidence>
<dbReference type="InterPro" id="IPR042197">
    <property type="entry name" value="Apaf_helical"/>
</dbReference>
<accession>A0A835KRD0</accession>
<feature type="coiled-coil region" evidence="7">
    <location>
        <begin position="115"/>
        <end position="142"/>
    </location>
</feature>
<keyword evidence="13" id="KW-1185">Reference proteome</keyword>
<dbReference type="Gene3D" id="1.10.10.10">
    <property type="entry name" value="Winged helix-like DNA-binding domain superfamily/Winged helix DNA-binding domain"/>
    <property type="match status" value="1"/>
</dbReference>
<keyword evidence="3" id="KW-0677">Repeat</keyword>
<dbReference type="InterPro" id="IPR041118">
    <property type="entry name" value="Rx_N"/>
</dbReference>
<evidence type="ECO:0000259" key="11">
    <source>
        <dbReference type="Pfam" id="PF23598"/>
    </source>
</evidence>
<dbReference type="Gene3D" id="1.20.5.4130">
    <property type="match status" value="1"/>
</dbReference>
<keyword evidence="2" id="KW-0433">Leucine-rich repeat</keyword>
<dbReference type="Gene3D" id="3.40.50.300">
    <property type="entry name" value="P-loop containing nucleotide triphosphate hydrolases"/>
    <property type="match status" value="1"/>
</dbReference>
<evidence type="ECO:0000256" key="5">
    <source>
        <dbReference type="ARBA" id="ARBA00022821"/>
    </source>
</evidence>
<sequence>MDFATGSLSSLLPKLAKLLEDEYELHKGTRKGIEFLHKELETMHAVLRKVGEVPREQLDELQRIWARDVRELSYDMEDIVDTFMVDVEGPDPPSKRGARKIFNKMIRKVNKVMARREVAQDINDIKERAKELAERRDRYKVDDIAPAKKIPVDPRLKALYTDASEIVGIEDAKEEVITMLREGGDGQKKRIVSIAGFGGLGKTTLAKAVYDEIKKDFLCAAFVSVSRNPDPKKLLKDMLYELNKEGHPGANLDDIKHLIDLVRESLQNKRYLIVIDDIWDKEPWDKVIGLSLIENNMRSRIITTTRIIDVAEHVGGCYRLKPLSDKSSKMLFYGRIFGSQDKCPRQFSEVSEKIMKKCGGVPLAIITTSSLLANKSENIKVWEDVCDSIGLGLGRDPIMDDMKKILLLSYYDLPSHLKTCLLYLSVFPEDYTIRKDRLIWRWVAEGFIRHDQQAAGDRISILENGENCFNELLNRSLIQPMDADSVDGIPNACRLHDAVLDLIITLSVEECFMTTVLGDGMESKVRWLSLHSSNTTWPTMKKPKLRSLTIFRPYYVAIDLTHSRYRLLRVLDLQDYRLNGPASLACLGSLSHLRYLAVSTTSRGDDQKIPVEIGKLRFLQMLDISKTAVQEVPSGVIVGLGQLMCLRGTLGFFVKLPVGLKNLTSLEVLESGNVGSERIAEELVHLTKLRILDVFIPGECGKALVKSLGKLAKIESLSIRCFRGGDLDGPMENPLGYLCRLRICPAMFLPTWIKPALLPGLSCLDITVVYERREDIQVLGMLPCLRLLRFHVWSANKQEKEAPLERCVVGSDAFPRVVRCEFHTFTGVAPSMFPRGAMPMLQDLTFHMRQNQFWRGGCSSIDDDLGLGHLPSLRRVAALGLEDFNCDDEAITKKVIRSVREKLEHEADVHPNHPSIFWEGIHSWFISTYPPSLIYSPELYVHAD</sequence>
<dbReference type="InterPro" id="IPR044974">
    <property type="entry name" value="Disease_R_plants"/>
</dbReference>
<feature type="domain" description="Disease resistance protein winged helix" evidence="10">
    <location>
        <begin position="426"/>
        <end position="503"/>
    </location>
</feature>
<evidence type="ECO:0000256" key="4">
    <source>
        <dbReference type="ARBA" id="ARBA00022741"/>
    </source>
</evidence>
<gene>
    <name evidence="12" type="ORF">HU200_008867</name>
</gene>
<dbReference type="InterPro" id="IPR032675">
    <property type="entry name" value="LRR_dom_sf"/>
</dbReference>
<dbReference type="Proteomes" id="UP000636709">
    <property type="component" value="Unassembled WGS sequence"/>
</dbReference>
<dbReference type="InterPro" id="IPR036388">
    <property type="entry name" value="WH-like_DNA-bd_sf"/>
</dbReference>
<dbReference type="EMBL" id="JACEFO010000592">
    <property type="protein sequence ID" value="KAF8763018.1"/>
    <property type="molecule type" value="Genomic_DNA"/>
</dbReference>
<dbReference type="Pfam" id="PF18052">
    <property type="entry name" value="Rx_N"/>
    <property type="match status" value="1"/>
</dbReference>
<dbReference type="SUPFAM" id="SSF52058">
    <property type="entry name" value="L domain-like"/>
    <property type="match status" value="1"/>
</dbReference>
<dbReference type="CDD" id="cd14798">
    <property type="entry name" value="RX-CC_like"/>
    <property type="match status" value="1"/>
</dbReference>
<dbReference type="FunFam" id="1.10.10.10:FF:000322">
    <property type="entry name" value="Probable disease resistance protein At1g63360"/>
    <property type="match status" value="1"/>
</dbReference>
<dbReference type="InterPro" id="IPR055414">
    <property type="entry name" value="LRR_R13L4/SHOC2-like"/>
</dbReference>
<comment type="caution">
    <text evidence="12">The sequence shown here is derived from an EMBL/GenBank/DDBJ whole genome shotgun (WGS) entry which is preliminary data.</text>
</comment>
<dbReference type="InterPro" id="IPR038005">
    <property type="entry name" value="RX-like_CC"/>
</dbReference>
<comment type="similarity">
    <text evidence="1">Belongs to the disease resistance NB-LRR family.</text>
</comment>
<evidence type="ECO:0000259" key="9">
    <source>
        <dbReference type="Pfam" id="PF18052"/>
    </source>
</evidence>
<reference evidence="12" key="1">
    <citation type="submission" date="2020-07" db="EMBL/GenBank/DDBJ databases">
        <title>Genome sequence and genetic diversity analysis of an under-domesticated orphan crop, white fonio (Digitaria exilis).</title>
        <authorList>
            <person name="Bennetzen J.L."/>
            <person name="Chen S."/>
            <person name="Ma X."/>
            <person name="Wang X."/>
            <person name="Yssel A.E.J."/>
            <person name="Chaluvadi S.R."/>
            <person name="Johnson M."/>
            <person name="Gangashetty P."/>
            <person name="Hamidou F."/>
            <person name="Sanogo M.D."/>
            <person name="Zwaenepoel A."/>
            <person name="Wallace J."/>
            <person name="Van De Peer Y."/>
            <person name="Van Deynze A."/>
        </authorList>
    </citation>
    <scope>NUCLEOTIDE SEQUENCE</scope>
    <source>
        <tissue evidence="12">Leaves</tissue>
    </source>
</reference>
<organism evidence="12 13">
    <name type="scientific">Digitaria exilis</name>
    <dbReference type="NCBI Taxonomy" id="1010633"/>
    <lineage>
        <taxon>Eukaryota</taxon>
        <taxon>Viridiplantae</taxon>
        <taxon>Streptophyta</taxon>
        <taxon>Embryophyta</taxon>
        <taxon>Tracheophyta</taxon>
        <taxon>Spermatophyta</taxon>
        <taxon>Magnoliopsida</taxon>
        <taxon>Liliopsida</taxon>
        <taxon>Poales</taxon>
        <taxon>Poaceae</taxon>
        <taxon>PACMAD clade</taxon>
        <taxon>Panicoideae</taxon>
        <taxon>Panicodae</taxon>
        <taxon>Paniceae</taxon>
        <taxon>Anthephorinae</taxon>
        <taxon>Digitaria</taxon>
    </lineage>
</organism>
<proteinExistence type="inferred from homology"/>
<dbReference type="Pfam" id="PF00931">
    <property type="entry name" value="NB-ARC"/>
    <property type="match status" value="1"/>
</dbReference>
<feature type="domain" description="Disease resistance N-terminal" evidence="9">
    <location>
        <begin position="8"/>
        <end position="91"/>
    </location>
</feature>
<dbReference type="PANTHER" id="PTHR23155:SF1116">
    <property type="entry name" value="OS12G0273300 PROTEIN"/>
    <property type="match status" value="1"/>
</dbReference>
<feature type="domain" description="Disease resistance R13L4/SHOC-2-like LRR" evidence="11">
    <location>
        <begin position="544"/>
        <end position="916"/>
    </location>
</feature>
<dbReference type="GO" id="GO:0043531">
    <property type="term" value="F:ADP binding"/>
    <property type="evidence" value="ECO:0007669"/>
    <property type="project" value="InterPro"/>
</dbReference>
<dbReference type="Pfam" id="PF23598">
    <property type="entry name" value="LRR_14"/>
    <property type="match status" value="1"/>
</dbReference>
<evidence type="ECO:0000256" key="6">
    <source>
        <dbReference type="ARBA" id="ARBA00023054"/>
    </source>
</evidence>
<dbReference type="OrthoDB" id="682957at2759"/>
<protein>
    <submittedName>
        <fullName evidence="12">Uncharacterized protein</fullName>
    </submittedName>
</protein>
<dbReference type="GO" id="GO:0002758">
    <property type="term" value="P:innate immune response-activating signaling pathway"/>
    <property type="evidence" value="ECO:0007669"/>
    <property type="project" value="UniProtKB-ARBA"/>
</dbReference>
<evidence type="ECO:0000256" key="7">
    <source>
        <dbReference type="SAM" id="Coils"/>
    </source>
</evidence>
<evidence type="ECO:0000259" key="10">
    <source>
        <dbReference type="Pfam" id="PF23559"/>
    </source>
</evidence>
<keyword evidence="6 7" id="KW-0175">Coiled coil</keyword>
<dbReference type="InterPro" id="IPR058922">
    <property type="entry name" value="WHD_DRP"/>
</dbReference>
<dbReference type="AlphaFoldDB" id="A0A835KRD0"/>
<dbReference type="GO" id="GO:0042742">
    <property type="term" value="P:defense response to bacterium"/>
    <property type="evidence" value="ECO:0007669"/>
    <property type="project" value="UniProtKB-ARBA"/>
</dbReference>
<evidence type="ECO:0000313" key="13">
    <source>
        <dbReference type="Proteomes" id="UP000636709"/>
    </source>
</evidence>
<dbReference type="InterPro" id="IPR027417">
    <property type="entry name" value="P-loop_NTPase"/>
</dbReference>
<evidence type="ECO:0000256" key="1">
    <source>
        <dbReference type="ARBA" id="ARBA00008894"/>
    </source>
</evidence>
<keyword evidence="4" id="KW-0547">Nucleotide-binding</keyword>
<dbReference type="Gene3D" id="3.80.10.10">
    <property type="entry name" value="Ribonuclease Inhibitor"/>
    <property type="match status" value="1"/>
</dbReference>
<keyword evidence="5" id="KW-0611">Plant defense</keyword>
<name>A0A835KRD0_9POAL</name>